<comment type="caution">
    <text evidence="2">The sequence shown here is derived from an EMBL/GenBank/DDBJ whole genome shotgun (WGS) entry which is preliminary data.</text>
</comment>
<accession>A0AAE0YAR3</accession>
<feature type="region of interest" description="Disordered" evidence="1">
    <location>
        <begin position="62"/>
        <end position="82"/>
    </location>
</feature>
<evidence type="ECO:0000313" key="2">
    <source>
        <dbReference type="EMBL" id="KAK3738599.1"/>
    </source>
</evidence>
<proteinExistence type="predicted"/>
<dbReference type="Proteomes" id="UP001283361">
    <property type="component" value="Unassembled WGS sequence"/>
</dbReference>
<dbReference type="AlphaFoldDB" id="A0AAE0YAR3"/>
<sequence length="94" mass="10454">MPSYLNHISGESSVSIRLMGLLKRLGRRSMTDKLKNLSRGMMGKIQDYSEGAISEQTEERLAHGRQGSIGGWTSGDPLRTPSQRMIFNRTLSEG</sequence>
<organism evidence="2 3">
    <name type="scientific">Elysia crispata</name>
    <name type="common">lettuce slug</name>
    <dbReference type="NCBI Taxonomy" id="231223"/>
    <lineage>
        <taxon>Eukaryota</taxon>
        <taxon>Metazoa</taxon>
        <taxon>Spiralia</taxon>
        <taxon>Lophotrochozoa</taxon>
        <taxon>Mollusca</taxon>
        <taxon>Gastropoda</taxon>
        <taxon>Heterobranchia</taxon>
        <taxon>Euthyneura</taxon>
        <taxon>Panpulmonata</taxon>
        <taxon>Sacoglossa</taxon>
        <taxon>Placobranchoidea</taxon>
        <taxon>Plakobranchidae</taxon>
        <taxon>Elysia</taxon>
    </lineage>
</organism>
<reference evidence="2" key="1">
    <citation type="journal article" date="2023" name="G3 (Bethesda)">
        <title>A reference genome for the long-term kleptoplast-retaining sea slug Elysia crispata morphotype clarki.</title>
        <authorList>
            <person name="Eastman K.E."/>
            <person name="Pendleton A.L."/>
            <person name="Shaikh M.A."/>
            <person name="Suttiyut T."/>
            <person name="Ogas R."/>
            <person name="Tomko P."/>
            <person name="Gavelis G."/>
            <person name="Widhalm J.R."/>
            <person name="Wisecaver J.H."/>
        </authorList>
    </citation>
    <scope>NUCLEOTIDE SEQUENCE</scope>
    <source>
        <strain evidence="2">ECLA1</strain>
    </source>
</reference>
<evidence type="ECO:0000256" key="1">
    <source>
        <dbReference type="SAM" id="MobiDB-lite"/>
    </source>
</evidence>
<gene>
    <name evidence="2" type="ORF">RRG08_040257</name>
</gene>
<protein>
    <submittedName>
        <fullName evidence="2">Uncharacterized protein</fullName>
    </submittedName>
</protein>
<dbReference type="EMBL" id="JAWDGP010006589">
    <property type="protein sequence ID" value="KAK3738599.1"/>
    <property type="molecule type" value="Genomic_DNA"/>
</dbReference>
<name>A0AAE0YAR3_9GAST</name>
<keyword evidence="3" id="KW-1185">Reference proteome</keyword>
<evidence type="ECO:0000313" key="3">
    <source>
        <dbReference type="Proteomes" id="UP001283361"/>
    </source>
</evidence>